<dbReference type="PANTHER" id="PTHR32329:SF2">
    <property type="entry name" value="BIFUNCTIONAL PROTEIN [INCLUDES 2-HYDROXYACYL-COA DEHYDRATASE (N-TER) AND ITS ACTIVATOR DOMAIN (C_TERM)"/>
    <property type="match status" value="1"/>
</dbReference>
<evidence type="ECO:0000259" key="1">
    <source>
        <dbReference type="Pfam" id="PF01869"/>
    </source>
</evidence>
<sequence length="355" mass="39141">LERSYISDHGTGSKCGGGSGILINKQVRRFFAEDFPVKLEISPNGDEGKKERLRRANRKKLQQQIENIHKKAQQEIAGSTKELDVGGRCGVIIQSDMIHMQNSGEQILNILNGMYIRIVRNYKSDVVGTRHLDKNKRTVATGGVFLNNYLIQLFSEQLGINLEQAPHAEKVGAVGAALKALEEGKESVFSAEGLEEIIEAQKKEIQFAPPLSSGFERVRVYPEKEMVTATERGLIIYQELKNVTEVVIGVDGGSTTTKALIAAVSDLSIIAEICLDTDGKPLETAQKIFAEIRAHLGEKLTIKGIAYTGSSGEFYYKLFTDFNRYPGLPGADLVKDEITCHARGVKHYNSDVDTI</sequence>
<dbReference type="AlphaFoldDB" id="A0A0F8WM39"/>
<reference evidence="2" key="1">
    <citation type="journal article" date="2015" name="Nature">
        <title>Complex archaea that bridge the gap between prokaryotes and eukaryotes.</title>
        <authorList>
            <person name="Spang A."/>
            <person name="Saw J.H."/>
            <person name="Jorgensen S.L."/>
            <person name="Zaremba-Niedzwiedzka K."/>
            <person name="Martijn J."/>
            <person name="Lind A.E."/>
            <person name="van Eijk R."/>
            <person name="Schleper C."/>
            <person name="Guy L."/>
            <person name="Ettema T.J."/>
        </authorList>
    </citation>
    <scope>NUCLEOTIDE SEQUENCE</scope>
</reference>
<protein>
    <recommendedName>
        <fullName evidence="1">ATPase BadF/BadG/BcrA/BcrD type domain-containing protein</fullName>
    </recommendedName>
</protein>
<feature type="domain" description="ATPase BadF/BadG/BcrA/BcrD type" evidence="1">
    <location>
        <begin position="72"/>
        <end position="180"/>
    </location>
</feature>
<evidence type="ECO:0000313" key="2">
    <source>
        <dbReference type="EMBL" id="KKK57768.1"/>
    </source>
</evidence>
<gene>
    <name evidence="2" type="ORF">LCGC14_3051160</name>
</gene>
<dbReference type="Gene3D" id="3.30.420.40">
    <property type="match status" value="2"/>
</dbReference>
<dbReference type="InterPro" id="IPR051805">
    <property type="entry name" value="Dehydratase_Activator_Redct"/>
</dbReference>
<name>A0A0F8WM39_9ZZZZ</name>
<feature type="non-terminal residue" evidence="2">
    <location>
        <position position="355"/>
    </location>
</feature>
<organism evidence="2">
    <name type="scientific">marine sediment metagenome</name>
    <dbReference type="NCBI Taxonomy" id="412755"/>
    <lineage>
        <taxon>unclassified sequences</taxon>
        <taxon>metagenomes</taxon>
        <taxon>ecological metagenomes</taxon>
    </lineage>
</organism>
<dbReference type="InterPro" id="IPR043129">
    <property type="entry name" value="ATPase_NBD"/>
</dbReference>
<dbReference type="EMBL" id="LAZR01064309">
    <property type="protein sequence ID" value="KKK57768.1"/>
    <property type="molecule type" value="Genomic_DNA"/>
</dbReference>
<dbReference type="InterPro" id="IPR002731">
    <property type="entry name" value="ATPase_BadF"/>
</dbReference>
<dbReference type="Pfam" id="PF01869">
    <property type="entry name" value="BcrAD_BadFG"/>
    <property type="match status" value="1"/>
</dbReference>
<comment type="caution">
    <text evidence="2">The sequence shown here is derived from an EMBL/GenBank/DDBJ whole genome shotgun (WGS) entry which is preliminary data.</text>
</comment>
<feature type="non-terminal residue" evidence="2">
    <location>
        <position position="1"/>
    </location>
</feature>
<accession>A0A0F8WM39</accession>
<dbReference type="SUPFAM" id="SSF53067">
    <property type="entry name" value="Actin-like ATPase domain"/>
    <property type="match status" value="1"/>
</dbReference>
<dbReference type="PANTHER" id="PTHR32329">
    <property type="entry name" value="BIFUNCTIONAL PROTEIN [INCLUDES 2-HYDROXYACYL-COA DEHYDRATASE (N-TER) AND ITS ACTIVATOR DOMAIN (C_TERM)-RELATED"/>
    <property type="match status" value="1"/>
</dbReference>
<proteinExistence type="predicted"/>